<protein>
    <submittedName>
        <fullName evidence="2">N-substituted formamide deformylase</fullName>
        <ecNumber evidence="2">3.5.1.91</ecNumber>
    </submittedName>
</protein>
<proteinExistence type="predicted"/>
<organism evidence="2 3">
    <name type="scientific">Candidatus Scalindua rubra</name>
    <dbReference type="NCBI Taxonomy" id="1872076"/>
    <lineage>
        <taxon>Bacteria</taxon>
        <taxon>Pseudomonadati</taxon>
        <taxon>Planctomycetota</taxon>
        <taxon>Candidatus Brocadiia</taxon>
        <taxon>Candidatus Brocadiales</taxon>
        <taxon>Candidatus Scalinduaceae</taxon>
        <taxon>Candidatus Scalindua</taxon>
    </lineage>
</organism>
<dbReference type="PANTHER" id="PTHR22642">
    <property type="entry name" value="IMIDAZOLONEPROPIONASE"/>
    <property type="match status" value="1"/>
</dbReference>
<dbReference type="InterPro" id="IPR033932">
    <property type="entry name" value="YtcJ-like"/>
</dbReference>
<evidence type="ECO:0000313" key="2">
    <source>
        <dbReference type="EMBL" id="ODS29907.1"/>
    </source>
</evidence>
<comment type="caution">
    <text evidence="2">The sequence shown here is derived from an EMBL/GenBank/DDBJ whole genome shotgun (WGS) entry which is preliminary data.</text>
</comment>
<dbReference type="Gene3D" id="3.10.310.70">
    <property type="match status" value="1"/>
</dbReference>
<dbReference type="SUPFAM" id="SSF51338">
    <property type="entry name" value="Composite domain of metallo-dependent hydrolases"/>
    <property type="match status" value="1"/>
</dbReference>
<dbReference type="GO" id="GO:0016810">
    <property type="term" value="F:hydrolase activity, acting on carbon-nitrogen (but not peptide) bonds"/>
    <property type="evidence" value="ECO:0007669"/>
    <property type="project" value="InterPro"/>
</dbReference>
<reference evidence="2 3" key="1">
    <citation type="submission" date="2016-07" db="EMBL/GenBank/DDBJ databases">
        <title>Draft genome of Scalindua rubra, obtained from a brine-seawater interface in the Red Sea, sheds light on salt adaptation in anammox bacteria.</title>
        <authorList>
            <person name="Speth D.R."/>
            <person name="Lagkouvardos I."/>
            <person name="Wang Y."/>
            <person name="Qian P.-Y."/>
            <person name="Dutilh B.E."/>
            <person name="Jetten M.S."/>
        </authorList>
    </citation>
    <scope>NUCLEOTIDE SEQUENCE [LARGE SCALE GENOMIC DNA]</scope>
    <source>
        <strain evidence="2">BSI-1</strain>
    </source>
</reference>
<evidence type="ECO:0000259" key="1">
    <source>
        <dbReference type="Pfam" id="PF07969"/>
    </source>
</evidence>
<dbReference type="InterPro" id="IPR011059">
    <property type="entry name" value="Metal-dep_hydrolase_composite"/>
</dbReference>
<name>A0A1E3X2S9_9BACT</name>
<sequence length="580" mass="65143">MNSLNILFLMLSVILFSCTNKSVDKSIIFHGGPILTMSDDMSKMPEAVYVKNGKIISVGSKESILKLKTSDTHLIDLQGKTLLPGFIDVHSHPDLTGYLNSFLDLSGFTNKTPEEVWIKLEAAVKKAEKGEWILAKGFDPMLINSLKAPSLSYLDSIAPDKAIFIIAQSLHSAWANSLALKEMGITASTPDPAPGSYYEKDENSELTGFIAEVEAIKPAQNIILKKIDIKKDIVAVLDSYTREGVTTISTLGLFDKDGKSFLMYEHLSTNHQSFIQKVLELLGILPEKKPTVRHFVYLIEDNQDKFPETVENGDEFFKILGIKLWYDGSPYTGSMYLEEPYLESKLMQKSLKIPLNHKGKALISPNDFYHKVKRFHELGWQIAVHTQGDKSSEEVIGAFKKALAESPKRDHRHRLEHCVLFSKSQLDTAKELNMTLSFHINHLYYYGKALREDILGKERAELILPVKSAKNAGLYFSLHADLPMYPIEPFSLIQTAVTRTNKEDELLGQNEAISVMDALKSLTIYSAWQLHMEDKIGSIEEGKYADLVILDKNPLKVSPNNLQNISVVKTFVNGNEVFSQ</sequence>
<evidence type="ECO:0000313" key="3">
    <source>
        <dbReference type="Proteomes" id="UP000094056"/>
    </source>
</evidence>
<dbReference type="AlphaFoldDB" id="A0A1E3X2S9"/>
<dbReference type="PANTHER" id="PTHR22642:SF2">
    <property type="entry name" value="PROTEIN LONG AFTER FAR-RED 3"/>
    <property type="match status" value="1"/>
</dbReference>
<dbReference type="InterPro" id="IPR032466">
    <property type="entry name" value="Metal_Hydrolase"/>
</dbReference>
<keyword evidence="2" id="KW-0378">Hydrolase</keyword>
<dbReference type="InterPro" id="IPR013108">
    <property type="entry name" value="Amidohydro_3"/>
</dbReference>
<dbReference type="Gene3D" id="2.30.40.10">
    <property type="entry name" value="Urease, subunit C, domain 1"/>
    <property type="match status" value="1"/>
</dbReference>
<gene>
    <name evidence="2" type="primary">nfdA</name>
    <name evidence="2" type="ORF">SCARUB_04989</name>
</gene>
<dbReference type="Pfam" id="PF07969">
    <property type="entry name" value="Amidohydro_3"/>
    <property type="match status" value="1"/>
</dbReference>
<dbReference type="SUPFAM" id="SSF51556">
    <property type="entry name" value="Metallo-dependent hydrolases"/>
    <property type="match status" value="1"/>
</dbReference>
<dbReference type="CDD" id="cd01300">
    <property type="entry name" value="YtcJ_like"/>
    <property type="match status" value="1"/>
</dbReference>
<feature type="domain" description="Amidohydrolase 3" evidence="1">
    <location>
        <begin position="74"/>
        <end position="578"/>
    </location>
</feature>
<dbReference type="Gene3D" id="3.20.20.140">
    <property type="entry name" value="Metal-dependent hydrolases"/>
    <property type="match status" value="1"/>
</dbReference>
<dbReference type="Proteomes" id="UP000094056">
    <property type="component" value="Unassembled WGS sequence"/>
</dbReference>
<dbReference type="PATRIC" id="fig|1872076.5.peg.6003"/>
<dbReference type="EMBL" id="MAYW01000335">
    <property type="protein sequence ID" value="ODS29907.1"/>
    <property type="molecule type" value="Genomic_DNA"/>
</dbReference>
<dbReference type="EC" id="3.5.1.91" evidence="2"/>
<accession>A0A1E3X2S9</accession>